<comment type="caution">
    <text evidence="1">The sequence shown here is derived from an EMBL/GenBank/DDBJ whole genome shotgun (WGS) entry which is preliminary data.</text>
</comment>
<dbReference type="Gene3D" id="1.25.40.10">
    <property type="entry name" value="Tetratricopeptide repeat domain"/>
    <property type="match status" value="1"/>
</dbReference>
<accession>A0AAD5YBQ7</accession>
<organism evidence="1 2">
    <name type="scientific">Meripilus lineatus</name>
    <dbReference type="NCBI Taxonomy" id="2056292"/>
    <lineage>
        <taxon>Eukaryota</taxon>
        <taxon>Fungi</taxon>
        <taxon>Dikarya</taxon>
        <taxon>Basidiomycota</taxon>
        <taxon>Agaricomycotina</taxon>
        <taxon>Agaricomycetes</taxon>
        <taxon>Polyporales</taxon>
        <taxon>Meripilaceae</taxon>
        <taxon>Meripilus</taxon>
    </lineage>
</organism>
<dbReference type="SUPFAM" id="SSF48452">
    <property type="entry name" value="TPR-like"/>
    <property type="match status" value="1"/>
</dbReference>
<reference evidence="1" key="1">
    <citation type="submission" date="2022-07" db="EMBL/GenBank/DDBJ databases">
        <title>Genome Sequence of Physisporinus lineatus.</title>
        <authorList>
            <person name="Buettner E."/>
        </authorList>
    </citation>
    <scope>NUCLEOTIDE SEQUENCE</scope>
    <source>
        <strain evidence="1">VT162</strain>
    </source>
</reference>
<keyword evidence="2" id="KW-1185">Reference proteome</keyword>
<dbReference type="Pfam" id="PF13424">
    <property type="entry name" value="TPR_12"/>
    <property type="match status" value="1"/>
</dbReference>
<dbReference type="EMBL" id="JANAWD010000409">
    <property type="protein sequence ID" value="KAJ3479884.1"/>
    <property type="molecule type" value="Genomic_DNA"/>
</dbReference>
<gene>
    <name evidence="1" type="ORF">NLI96_g8742</name>
</gene>
<sequence length="670" mass="76551">MSEIELSSSGPLDAGRPLRSGPRIPYELQEQVIKSLFSSEKWPVAGTLASCAATCSDWRYLAIPGLYDRIEVIGREKYQILENTMRRKDLACGVHMLSLHDITIEERITQAALHTLPRRLDHLKELFMFGPYGSNNATFPIHSSLFITLSQFHSVRYLHLQQIELGSLDVLRRIVGAFPAVETAVFRSVSWKTSENIPFRPLHNATSWQLSHFSLRDCSSDFVSPFFWASPPENASEASRRRRFQRSNGCHPPIHEADVLPISELAKFILNPPEKVAGSSCWEWRHEEGSRSWCLECSIDNRTSSGIPTWVRFSFSRPQMVAGPMDNRSVVRVSSIAFSRDEQRGPDIECLGTLLDDFECLHQLRFECAPVNPNVDAHALAQQMSTLSKPDRKVWLNGSLCDDSNTTVTYRLPRGVARKKGDVCLQTKRQIASRRMLLSHSLIGLSTHRFIKKDREKRVNVAKEQVRIYRELVNIGYEESSSKETLPKPMASRDVQMMEGYEETPLDCQDTADIMPVSVKEDTHEYCRLLAESRFNVAWDLRQLGRYEEAFGYSKDAVGIRRTLGGDNPQKYRPILATSLYRTARDLRRLGRYEEALEYDKDAVEIHRALGEDDPHKYRPLLAESLAKTANDLRQLGRYEEAFGYSKDVVELHRTLGEDNPQKYRPLLAE</sequence>
<dbReference type="InterPro" id="IPR011990">
    <property type="entry name" value="TPR-like_helical_dom_sf"/>
</dbReference>
<evidence type="ECO:0000313" key="2">
    <source>
        <dbReference type="Proteomes" id="UP001212997"/>
    </source>
</evidence>
<dbReference type="Proteomes" id="UP001212997">
    <property type="component" value="Unassembled WGS sequence"/>
</dbReference>
<protein>
    <submittedName>
        <fullName evidence="1">Uncharacterized protein</fullName>
    </submittedName>
</protein>
<proteinExistence type="predicted"/>
<name>A0AAD5YBQ7_9APHY</name>
<dbReference type="AlphaFoldDB" id="A0AAD5YBQ7"/>
<dbReference type="Pfam" id="PF13374">
    <property type="entry name" value="TPR_10"/>
    <property type="match status" value="1"/>
</dbReference>
<evidence type="ECO:0000313" key="1">
    <source>
        <dbReference type="EMBL" id="KAJ3479884.1"/>
    </source>
</evidence>